<feature type="signal peptide" evidence="1">
    <location>
        <begin position="1"/>
        <end position="21"/>
    </location>
</feature>
<organism evidence="2 3">
    <name type="scientific">Psychromonas arctica</name>
    <dbReference type="NCBI Taxonomy" id="168275"/>
    <lineage>
        <taxon>Bacteria</taxon>
        <taxon>Pseudomonadati</taxon>
        <taxon>Pseudomonadota</taxon>
        <taxon>Gammaproteobacteria</taxon>
        <taxon>Alteromonadales</taxon>
        <taxon>Psychromonadaceae</taxon>
        <taxon>Psychromonas</taxon>
    </lineage>
</organism>
<sequence>MKLKKIIIAMAIGSLSAVASAANYADFPVTVKGYQGDKTTSVSYGGQTARHLLHNALKELAYKGNGKPNPELLAQMNAYFSGTAENRGILNPVSKDGFKVAETNIDELSKGKNLAGKTYKGVVSGWPGNQTAVEVLEFFIKKASESDQGFDYVNGMDYPQLISKFAMGAIFYNQAVDSYLDEKLAADVKPNDKPYKEGAAYTGKEHVWDEAFGYFGVPVNGTTVSVNDTSAISKSSKDVFAKADINGNGKVDLGSEMIYAHASYAAGADKAGNSNYLKTITQAFIDGRQLITDAKGEKLSVEERKALMEYADVIKTNWELVIAESAFKYAGSVYADALALQAGIEKNEDVKDAFKSYLHHWGELKGFSLALQTGGKDLGGFAVSLNRLIGYSPVLLGNTQVTGIDSEGNYEQESSIDLNEFALHMLKVQKLLADKYPLQARLKDKLGNLAALSEKLGAGNSTEND</sequence>
<dbReference type="EMBL" id="JBAKBA010000028">
    <property type="protein sequence ID" value="MEL0659892.1"/>
    <property type="molecule type" value="Genomic_DNA"/>
</dbReference>
<evidence type="ECO:0000256" key="1">
    <source>
        <dbReference type="SAM" id="SignalP"/>
    </source>
</evidence>
<accession>A0ABU9HDB3</accession>
<feature type="chain" id="PRO_5047181917" evidence="1">
    <location>
        <begin position="22"/>
        <end position="465"/>
    </location>
</feature>
<keyword evidence="1" id="KW-0732">Signal</keyword>
<dbReference type="Pfam" id="PF16148">
    <property type="entry name" value="DUF4856"/>
    <property type="match status" value="1"/>
</dbReference>
<evidence type="ECO:0000313" key="3">
    <source>
        <dbReference type="Proteomes" id="UP001366060"/>
    </source>
</evidence>
<dbReference type="InterPro" id="IPR032331">
    <property type="entry name" value="DUF4856"/>
</dbReference>
<proteinExistence type="predicted"/>
<reference evidence="2 3" key="1">
    <citation type="submission" date="2024-02" db="EMBL/GenBank/DDBJ databases">
        <title>Bacteria isolated from the canopy kelp, Nereocystis luetkeana.</title>
        <authorList>
            <person name="Pfister C.A."/>
            <person name="Younker I.T."/>
            <person name="Light S.H."/>
        </authorList>
    </citation>
    <scope>NUCLEOTIDE SEQUENCE [LARGE SCALE GENOMIC DNA]</scope>
    <source>
        <strain evidence="2 3">TI.2.07</strain>
    </source>
</reference>
<keyword evidence="3" id="KW-1185">Reference proteome</keyword>
<name>A0ABU9HDB3_9GAMM</name>
<comment type="caution">
    <text evidence="2">The sequence shown here is derived from an EMBL/GenBank/DDBJ whole genome shotgun (WGS) entry which is preliminary data.</text>
</comment>
<protein>
    <submittedName>
        <fullName evidence="2">DUF4856 domain-containing protein</fullName>
    </submittedName>
</protein>
<evidence type="ECO:0000313" key="2">
    <source>
        <dbReference type="EMBL" id="MEL0659892.1"/>
    </source>
</evidence>
<gene>
    <name evidence="2" type="ORF">V6255_12165</name>
</gene>
<dbReference type="RefSeq" id="WP_341628404.1">
    <property type="nucleotide sequence ID" value="NZ_JBAKBA010000028.1"/>
</dbReference>
<dbReference type="Proteomes" id="UP001366060">
    <property type="component" value="Unassembled WGS sequence"/>
</dbReference>